<name>A0A2Z7CHA0_9LAMI</name>
<sequence length="158" mass="18090">MHAFMFQLYFITSTCLHAILLVCTLLWYTIEHAEPLGSLGLNDAGDDPAEFTPTGDKNEEQVEEDEQELFWSCLDVFYRTSLASPYCSSFDIFLSSCSSLLICNSLVLRRLFEYTLLLDFLLLLQGSARACQTSHRFFLISIFIFIFHNKPISLKHPA</sequence>
<dbReference type="Proteomes" id="UP000250235">
    <property type="component" value="Unassembled WGS sequence"/>
</dbReference>
<evidence type="ECO:0000256" key="1">
    <source>
        <dbReference type="SAM" id="Phobius"/>
    </source>
</evidence>
<keyword evidence="1" id="KW-1133">Transmembrane helix</keyword>
<evidence type="ECO:0000313" key="3">
    <source>
        <dbReference type="Proteomes" id="UP000250235"/>
    </source>
</evidence>
<keyword evidence="1" id="KW-0812">Transmembrane</keyword>
<gene>
    <name evidence="2" type="ORF">F511_27792</name>
</gene>
<protein>
    <submittedName>
        <fullName evidence="2">Uncharacterized protein</fullName>
    </submittedName>
</protein>
<keyword evidence="3" id="KW-1185">Reference proteome</keyword>
<evidence type="ECO:0000313" key="2">
    <source>
        <dbReference type="EMBL" id="KZV46023.1"/>
    </source>
</evidence>
<proteinExistence type="predicted"/>
<keyword evidence="1" id="KW-0472">Membrane</keyword>
<dbReference type="AlphaFoldDB" id="A0A2Z7CHA0"/>
<feature type="transmembrane region" description="Helical" evidence="1">
    <location>
        <begin position="6"/>
        <end position="28"/>
    </location>
</feature>
<organism evidence="2 3">
    <name type="scientific">Dorcoceras hygrometricum</name>
    <dbReference type="NCBI Taxonomy" id="472368"/>
    <lineage>
        <taxon>Eukaryota</taxon>
        <taxon>Viridiplantae</taxon>
        <taxon>Streptophyta</taxon>
        <taxon>Embryophyta</taxon>
        <taxon>Tracheophyta</taxon>
        <taxon>Spermatophyta</taxon>
        <taxon>Magnoliopsida</taxon>
        <taxon>eudicotyledons</taxon>
        <taxon>Gunneridae</taxon>
        <taxon>Pentapetalae</taxon>
        <taxon>asterids</taxon>
        <taxon>lamiids</taxon>
        <taxon>Lamiales</taxon>
        <taxon>Gesneriaceae</taxon>
        <taxon>Didymocarpoideae</taxon>
        <taxon>Trichosporeae</taxon>
        <taxon>Loxocarpinae</taxon>
        <taxon>Dorcoceras</taxon>
    </lineage>
</organism>
<accession>A0A2Z7CHA0</accession>
<dbReference type="EMBL" id="KQ995732">
    <property type="protein sequence ID" value="KZV46023.1"/>
    <property type="molecule type" value="Genomic_DNA"/>
</dbReference>
<reference evidence="2 3" key="1">
    <citation type="journal article" date="2015" name="Proc. Natl. Acad. Sci. U.S.A.">
        <title>The resurrection genome of Boea hygrometrica: A blueprint for survival of dehydration.</title>
        <authorList>
            <person name="Xiao L."/>
            <person name="Yang G."/>
            <person name="Zhang L."/>
            <person name="Yang X."/>
            <person name="Zhao S."/>
            <person name="Ji Z."/>
            <person name="Zhou Q."/>
            <person name="Hu M."/>
            <person name="Wang Y."/>
            <person name="Chen M."/>
            <person name="Xu Y."/>
            <person name="Jin H."/>
            <person name="Xiao X."/>
            <person name="Hu G."/>
            <person name="Bao F."/>
            <person name="Hu Y."/>
            <person name="Wan P."/>
            <person name="Li L."/>
            <person name="Deng X."/>
            <person name="Kuang T."/>
            <person name="Xiang C."/>
            <person name="Zhu J.K."/>
            <person name="Oliver M.J."/>
            <person name="He Y."/>
        </authorList>
    </citation>
    <scope>NUCLEOTIDE SEQUENCE [LARGE SCALE GENOMIC DNA]</scope>
    <source>
        <strain evidence="3">cv. XS01</strain>
    </source>
</reference>